<protein>
    <submittedName>
        <fullName evidence="2">Uncharacterized protein</fullName>
    </submittedName>
</protein>
<proteinExistence type="predicted"/>
<keyword evidence="1" id="KW-0732">Signal</keyword>
<dbReference type="RefSeq" id="WP_189169877.1">
    <property type="nucleotide sequence ID" value="NZ_BMQB01000004.1"/>
</dbReference>
<comment type="caution">
    <text evidence="2">The sequence shown here is derived from an EMBL/GenBank/DDBJ whole genome shotgun (WGS) entry which is preliminary data.</text>
</comment>
<evidence type="ECO:0000313" key="2">
    <source>
        <dbReference type="EMBL" id="GGJ90626.1"/>
    </source>
</evidence>
<feature type="chain" id="PRO_5035182655" evidence="1">
    <location>
        <begin position="27"/>
        <end position="270"/>
    </location>
</feature>
<dbReference type="AlphaFoldDB" id="A0A8J3F8Z7"/>
<sequence>MRRRLLSGLLVGALAGSFCVAAPAAAAGSGPSLVLPILASMLPGQQGWLSALWISSGDICNVKITASGGSSLGVDYPTNTDTFTSFYINSALAHGNMDYSAIKFDIPDNALLAQIVTLKVSWVQMKNDSFKKTDDLRTKKFTCTGTADSDTVLATIPIGLNLGAAATQETTTASIARGTPAWVKLTYSGTKPGLANFRVKLTPPTGLTVAYPGGATSAGLNDNTALPVGGEDYASVYLDASKLAAGVHKIPVSATWTGGSLAGNLSLTVT</sequence>
<accession>A0A8J3F8Z7</accession>
<reference evidence="2" key="2">
    <citation type="submission" date="2020-09" db="EMBL/GenBank/DDBJ databases">
        <authorList>
            <person name="Sun Q."/>
            <person name="Ohkuma M."/>
        </authorList>
    </citation>
    <scope>NUCLEOTIDE SEQUENCE</scope>
    <source>
        <strain evidence="2">JCM 3090</strain>
    </source>
</reference>
<evidence type="ECO:0000256" key="1">
    <source>
        <dbReference type="SAM" id="SignalP"/>
    </source>
</evidence>
<name>A0A8J3F8Z7_9ACTN</name>
<keyword evidence="3" id="KW-1185">Reference proteome</keyword>
<reference evidence="2" key="1">
    <citation type="journal article" date="2014" name="Int. J. Syst. Evol. Microbiol.">
        <title>Complete genome sequence of Corynebacterium casei LMG S-19264T (=DSM 44701T), isolated from a smear-ripened cheese.</title>
        <authorList>
            <consortium name="US DOE Joint Genome Institute (JGI-PGF)"/>
            <person name="Walter F."/>
            <person name="Albersmeier A."/>
            <person name="Kalinowski J."/>
            <person name="Ruckert C."/>
        </authorList>
    </citation>
    <scope>NUCLEOTIDE SEQUENCE</scope>
    <source>
        <strain evidence="2">JCM 3090</strain>
    </source>
</reference>
<dbReference type="Proteomes" id="UP000649739">
    <property type="component" value="Unassembled WGS sequence"/>
</dbReference>
<organism evidence="2 3">
    <name type="scientific">Pilimelia anulata</name>
    <dbReference type="NCBI Taxonomy" id="53371"/>
    <lineage>
        <taxon>Bacteria</taxon>
        <taxon>Bacillati</taxon>
        <taxon>Actinomycetota</taxon>
        <taxon>Actinomycetes</taxon>
        <taxon>Micromonosporales</taxon>
        <taxon>Micromonosporaceae</taxon>
        <taxon>Pilimelia</taxon>
    </lineage>
</organism>
<feature type="signal peptide" evidence="1">
    <location>
        <begin position="1"/>
        <end position="26"/>
    </location>
</feature>
<dbReference type="EMBL" id="BMQB01000004">
    <property type="protein sequence ID" value="GGJ90626.1"/>
    <property type="molecule type" value="Genomic_DNA"/>
</dbReference>
<evidence type="ECO:0000313" key="3">
    <source>
        <dbReference type="Proteomes" id="UP000649739"/>
    </source>
</evidence>
<gene>
    <name evidence="2" type="ORF">GCM10010123_20610</name>
</gene>